<dbReference type="InterPro" id="IPR001753">
    <property type="entry name" value="Enoyl-CoA_hydra/iso"/>
</dbReference>
<dbReference type="InterPro" id="IPR018376">
    <property type="entry name" value="Enoyl-CoA_hyd/isom_CS"/>
</dbReference>
<evidence type="ECO:0000256" key="2">
    <source>
        <dbReference type="ARBA" id="ARBA00005005"/>
    </source>
</evidence>
<evidence type="ECO:0000256" key="7">
    <source>
        <dbReference type="ARBA" id="ARBA00023002"/>
    </source>
</evidence>
<keyword evidence="7" id="KW-0560">Oxidoreductase</keyword>
<evidence type="ECO:0000313" key="19">
    <source>
        <dbReference type="Proteomes" id="UP001139516"/>
    </source>
</evidence>
<dbReference type="CDD" id="cd06558">
    <property type="entry name" value="crotonase-like"/>
    <property type="match status" value="1"/>
</dbReference>
<sequence length="712" mass="73925">MTAANPVTTAREDGILVARIANPPVNALSAAVRAGLLAAAREAAADASVKALVLAAEGRTFIAGADITEFGKPPVPPSLPEVIDALEALDKPVVAAINGAALGGGLEVALGCHARIAAPGAKLGLPEVKLGILPGAGGTQRLPRLIGAAAAARLASEGEPVDAAKAAQLGIVDAVAEGDLLAAAKAKALALVGTAPRRASALTDKLTPATREEFEQAAAAIAKKAGDNPSVAAILDCVRLTFDTPFAQGMAAEREAFKRLVADDRSKAMRHLFFAERESSRIPGQPKGTTARPVAKAAVIGAGTMGGGIAMCFANAGIPVTVIETSEEGLQRGLERVGQTYDISVKRGSLKPEERERRMGRITGKVGLEAAADADIVIEAAFEEMGVKKDIFGTLDRVAKPGAVLATNTSYLNVDEIAAATSRPGDVLGMHFFSPANVMKLLEVVRAEKTSPDALATAVEIGRKLAKVPVTVGVCFGFVGNRMLSKRTAEVERLLLEGASPSDIDAALAAFGFRMGACAMGDLAGLDIGWRIRKATGKKAPVADALCEAGRLGQKTGAGYYRYEKGDRTPHPDPAVTAIIEKLAAERGITRRAIPQQELIERLVFPMINEGARILEEGVAYRPGDIDVIWLYGYNWPAQNGGPMFYAGLAGLPHIVERLDRFAEQTGDESLRPAALLRRLAAEGRSFADLKESDVAALSAGAAPAKAPAAGA</sequence>
<comment type="similarity">
    <text evidence="3">In the N-terminal section; belongs to the enoyl-CoA hydratase/isomerase family.</text>
</comment>
<dbReference type="InterPro" id="IPR008927">
    <property type="entry name" value="6-PGluconate_DH-like_C_sf"/>
</dbReference>
<comment type="similarity">
    <text evidence="15">Belongs to the enoyl-CoA hydratase/isomerase family.</text>
</comment>
<comment type="subunit">
    <text evidence="4">Monomer.</text>
</comment>
<dbReference type="InterPro" id="IPR006176">
    <property type="entry name" value="3-OHacyl-CoA_DH_NAD-bd"/>
</dbReference>
<keyword evidence="13" id="KW-0511">Multifunctional enzyme</keyword>
<dbReference type="SUPFAM" id="SSF48179">
    <property type="entry name" value="6-phosphogluconate dehydrogenase C-terminal domain-like"/>
    <property type="match status" value="2"/>
</dbReference>
<dbReference type="PANTHER" id="PTHR23309:SF49">
    <property type="entry name" value="PEROXISOMAL BIFUNCTIONAL ENZYME"/>
    <property type="match status" value="1"/>
</dbReference>
<dbReference type="RefSeq" id="WP_248666766.1">
    <property type="nucleotide sequence ID" value="NZ_JALPRX010000036.1"/>
</dbReference>
<evidence type="ECO:0000259" key="16">
    <source>
        <dbReference type="Pfam" id="PF00725"/>
    </source>
</evidence>
<dbReference type="PANTHER" id="PTHR23309">
    <property type="entry name" value="3-HYDROXYACYL-COA DEHYROGENASE"/>
    <property type="match status" value="1"/>
</dbReference>
<comment type="catalytic activity">
    <reaction evidence="14">
        <text>a (3S)-3-hydroxyacyl-CoA + NAD(+) = a 3-oxoacyl-CoA + NADH + H(+)</text>
        <dbReference type="Rhea" id="RHEA:22432"/>
        <dbReference type="ChEBI" id="CHEBI:15378"/>
        <dbReference type="ChEBI" id="CHEBI:57318"/>
        <dbReference type="ChEBI" id="CHEBI:57540"/>
        <dbReference type="ChEBI" id="CHEBI:57945"/>
        <dbReference type="ChEBI" id="CHEBI:90726"/>
        <dbReference type="EC" id="1.1.1.35"/>
    </reaction>
</comment>
<dbReference type="Pfam" id="PF00378">
    <property type="entry name" value="ECH_1"/>
    <property type="match status" value="1"/>
</dbReference>
<keyword evidence="6" id="KW-0442">Lipid degradation</keyword>
<keyword evidence="9" id="KW-0443">Lipid metabolism</keyword>
<evidence type="ECO:0000256" key="11">
    <source>
        <dbReference type="ARBA" id="ARBA00023235"/>
    </source>
</evidence>
<evidence type="ECO:0000256" key="5">
    <source>
        <dbReference type="ARBA" id="ARBA00022832"/>
    </source>
</evidence>
<keyword evidence="5" id="KW-0276">Fatty acid metabolism</keyword>
<evidence type="ECO:0000256" key="9">
    <source>
        <dbReference type="ARBA" id="ARBA00023098"/>
    </source>
</evidence>
<keyword evidence="10" id="KW-0576">Peroxisome</keyword>
<reference evidence="18" key="1">
    <citation type="submission" date="2022-04" db="EMBL/GenBank/DDBJ databases">
        <title>Roseomonas acroporae sp. nov., isolated from coral Acropora digitifera.</title>
        <authorList>
            <person name="Sun H."/>
        </authorList>
    </citation>
    <scope>NUCLEOTIDE SEQUENCE</scope>
    <source>
        <strain evidence="18">NAR14</strain>
    </source>
</reference>
<comment type="pathway">
    <text evidence="2">Lipid metabolism; fatty acid beta-oxidation.</text>
</comment>
<protein>
    <submittedName>
        <fullName evidence="18">3-hydroxyacyl-CoA dehydrogenase NAD-binding domain-containing protein</fullName>
    </submittedName>
</protein>
<evidence type="ECO:0000256" key="10">
    <source>
        <dbReference type="ARBA" id="ARBA00023140"/>
    </source>
</evidence>
<feature type="domain" description="3-hydroxyacyl-CoA dehydrogenase NAD binding" evidence="17">
    <location>
        <begin position="296"/>
        <end position="473"/>
    </location>
</feature>
<dbReference type="GO" id="GO:0070403">
    <property type="term" value="F:NAD+ binding"/>
    <property type="evidence" value="ECO:0007669"/>
    <property type="project" value="InterPro"/>
</dbReference>
<dbReference type="FunFam" id="3.40.50.720:FF:000009">
    <property type="entry name" value="Fatty oxidation complex, alpha subunit"/>
    <property type="match status" value="1"/>
</dbReference>
<dbReference type="Gene3D" id="1.10.1040.50">
    <property type="match status" value="1"/>
</dbReference>
<dbReference type="InterPro" id="IPR029045">
    <property type="entry name" value="ClpP/crotonase-like_dom_sf"/>
</dbReference>
<feature type="domain" description="3-hydroxyacyl-CoA dehydrogenase C-terminal" evidence="16">
    <location>
        <begin position="477"/>
        <end position="563"/>
    </location>
</feature>
<evidence type="ECO:0000256" key="4">
    <source>
        <dbReference type="ARBA" id="ARBA00011245"/>
    </source>
</evidence>
<dbReference type="Gene3D" id="3.40.50.720">
    <property type="entry name" value="NAD(P)-binding Rossmann-like Domain"/>
    <property type="match status" value="1"/>
</dbReference>
<dbReference type="GO" id="GO:0004300">
    <property type="term" value="F:enoyl-CoA hydratase activity"/>
    <property type="evidence" value="ECO:0007669"/>
    <property type="project" value="UniProtKB-ARBA"/>
</dbReference>
<evidence type="ECO:0000313" key="18">
    <source>
        <dbReference type="EMBL" id="MCK8784640.1"/>
    </source>
</evidence>
<dbReference type="SUPFAM" id="SSF51735">
    <property type="entry name" value="NAD(P)-binding Rossmann-fold domains"/>
    <property type="match status" value="1"/>
</dbReference>
<dbReference type="GO" id="GO:0006635">
    <property type="term" value="P:fatty acid beta-oxidation"/>
    <property type="evidence" value="ECO:0007669"/>
    <property type="project" value="TreeGrafter"/>
</dbReference>
<dbReference type="PROSITE" id="PS00166">
    <property type="entry name" value="ENOYL_COA_HYDRATASE"/>
    <property type="match status" value="1"/>
</dbReference>
<evidence type="ECO:0000256" key="1">
    <source>
        <dbReference type="ARBA" id="ARBA00004275"/>
    </source>
</evidence>
<organism evidence="18 19">
    <name type="scientific">Roseomonas acroporae</name>
    <dbReference type="NCBI Taxonomy" id="2937791"/>
    <lineage>
        <taxon>Bacteria</taxon>
        <taxon>Pseudomonadati</taxon>
        <taxon>Pseudomonadota</taxon>
        <taxon>Alphaproteobacteria</taxon>
        <taxon>Acetobacterales</taxon>
        <taxon>Roseomonadaceae</taxon>
        <taxon>Roseomonas</taxon>
    </lineage>
</organism>
<evidence type="ECO:0000256" key="15">
    <source>
        <dbReference type="RuleBase" id="RU003707"/>
    </source>
</evidence>
<dbReference type="EMBL" id="JALPRX010000036">
    <property type="protein sequence ID" value="MCK8784640.1"/>
    <property type="molecule type" value="Genomic_DNA"/>
</dbReference>
<keyword evidence="12" id="KW-0456">Lyase</keyword>
<dbReference type="Pfam" id="PF02737">
    <property type="entry name" value="3HCDH_N"/>
    <property type="match status" value="1"/>
</dbReference>
<evidence type="ECO:0000256" key="12">
    <source>
        <dbReference type="ARBA" id="ARBA00023239"/>
    </source>
</evidence>
<evidence type="ECO:0000256" key="3">
    <source>
        <dbReference type="ARBA" id="ARBA00008750"/>
    </source>
</evidence>
<keyword evidence="11" id="KW-0413">Isomerase</keyword>
<dbReference type="SUPFAM" id="SSF52096">
    <property type="entry name" value="ClpP/crotonase"/>
    <property type="match status" value="1"/>
</dbReference>
<keyword evidence="19" id="KW-1185">Reference proteome</keyword>
<dbReference type="AlphaFoldDB" id="A0A9X1Y980"/>
<accession>A0A9X1Y980</accession>
<dbReference type="GO" id="GO:0003857">
    <property type="term" value="F:(3S)-3-hydroxyacyl-CoA dehydrogenase (NAD+) activity"/>
    <property type="evidence" value="ECO:0007669"/>
    <property type="project" value="UniProtKB-EC"/>
</dbReference>
<gene>
    <name evidence="18" type="ORF">M0638_09620</name>
</gene>
<keyword evidence="8" id="KW-0520">NAD</keyword>
<evidence type="ECO:0000259" key="17">
    <source>
        <dbReference type="Pfam" id="PF02737"/>
    </source>
</evidence>
<evidence type="ECO:0000256" key="14">
    <source>
        <dbReference type="ARBA" id="ARBA00049556"/>
    </source>
</evidence>
<evidence type="ECO:0000256" key="13">
    <source>
        <dbReference type="ARBA" id="ARBA00023268"/>
    </source>
</evidence>
<dbReference type="Pfam" id="PF00725">
    <property type="entry name" value="3HCDH"/>
    <property type="match status" value="2"/>
</dbReference>
<dbReference type="GO" id="GO:0016853">
    <property type="term" value="F:isomerase activity"/>
    <property type="evidence" value="ECO:0007669"/>
    <property type="project" value="UniProtKB-KW"/>
</dbReference>
<name>A0A9X1Y980_9PROT</name>
<proteinExistence type="inferred from homology"/>
<dbReference type="FunFam" id="1.10.1040.50:FF:000006">
    <property type="entry name" value="Peroxisomal bifunctional enzyme"/>
    <property type="match status" value="1"/>
</dbReference>
<dbReference type="Proteomes" id="UP001139516">
    <property type="component" value="Unassembled WGS sequence"/>
</dbReference>
<feature type="domain" description="3-hydroxyacyl-CoA dehydrogenase C-terminal" evidence="16">
    <location>
        <begin position="601"/>
        <end position="685"/>
    </location>
</feature>
<evidence type="ECO:0000256" key="8">
    <source>
        <dbReference type="ARBA" id="ARBA00023027"/>
    </source>
</evidence>
<comment type="subcellular location">
    <subcellularLocation>
        <location evidence="1">Peroxisome</location>
    </subcellularLocation>
</comment>
<comment type="caution">
    <text evidence="18">The sequence shown here is derived from an EMBL/GenBank/DDBJ whole genome shotgun (WGS) entry which is preliminary data.</text>
</comment>
<dbReference type="Gene3D" id="3.90.226.10">
    <property type="entry name" value="2-enoyl-CoA Hydratase, Chain A, domain 1"/>
    <property type="match status" value="1"/>
</dbReference>
<dbReference type="InterPro" id="IPR036291">
    <property type="entry name" value="NAD(P)-bd_dom_sf"/>
</dbReference>
<evidence type="ECO:0000256" key="6">
    <source>
        <dbReference type="ARBA" id="ARBA00022963"/>
    </source>
</evidence>
<dbReference type="InterPro" id="IPR006108">
    <property type="entry name" value="3HC_DH_C"/>
</dbReference>